<evidence type="ECO:0000313" key="1">
    <source>
        <dbReference type="EMBL" id="KAJ9535516.1"/>
    </source>
</evidence>
<gene>
    <name evidence="1" type="ORF">OSB04_un001349</name>
</gene>
<evidence type="ECO:0000313" key="2">
    <source>
        <dbReference type="Proteomes" id="UP001172457"/>
    </source>
</evidence>
<accession>A0AA38SGA4</accession>
<dbReference type="Proteomes" id="UP001172457">
    <property type="component" value="Unassembled WGS sequence"/>
</dbReference>
<dbReference type="EMBL" id="JARYMX010000214">
    <property type="protein sequence ID" value="KAJ9535516.1"/>
    <property type="molecule type" value="Genomic_DNA"/>
</dbReference>
<comment type="caution">
    <text evidence="1">The sequence shown here is derived from an EMBL/GenBank/DDBJ whole genome shotgun (WGS) entry which is preliminary data.</text>
</comment>
<organism evidence="1 2">
    <name type="scientific">Centaurea solstitialis</name>
    <name type="common">yellow star-thistle</name>
    <dbReference type="NCBI Taxonomy" id="347529"/>
    <lineage>
        <taxon>Eukaryota</taxon>
        <taxon>Viridiplantae</taxon>
        <taxon>Streptophyta</taxon>
        <taxon>Embryophyta</taxon>
        <taxon>Tracheophyta</taxon>
        <taxon>Spermatophyta</taxon>
        <taxon>Magnoliopsida</taxon>
        <taxon>eudicotyledons</taxon>
        <taxon>Gunneridae</taxon>
        <taxon>Pentapetalae</taxon>
        <taxon>asterids</taxon>
        <taxon>campanulids</taxon>
        <taxon>Asterales</taxon>
        <taxon>Asteraceae</taxon>
        <taxon>Carduoideae</taxon>
        <taxon>Cardueae</taxon>
        <taxon>Centaureinae</taxon>
        <taxon>Centaurea</taxon>
    </lineage>
</organism>
<keyword evidence="2" id="KW-1185">Reference proteome</keyword>
<sequence>MRSGGMGHRRALIRWGRAREAVSSAKYIKKTHTKLQNSPFHIGMYRGEFIMWTVKVLYGFGLDTMNACHIIVHMNCCIPSTSCTFKDSPP</sequence>
<reference evidence="1" key="1">
    <citation type="submission" date="2023-03" db="EMBL/GenBank/DDBJ databases">
        <title>Chromosome-scale reference genome and RAD-based genetic map of yellow starthistle (Centaurea solstitialis) reveal putative structural variation and QTLs associated with invader traits.</title>
        <authorList>
            <person name="Reatini B."/>
            <person name="Cang F.A."/>
            <person name="Jiang Q."/>
            <person name="Mckibben M.T.W."/>
            <person name="Barker M.S."/>
            <person name="Rieseberg L.H."/>
            <person name="Dlugosch K.M."/>
        </authorList>
    </citation>
    <scope>NUCLEOTIDE SEQUENCE</scope>
    <source>
        <strain evidence="1">CAN-66</strain>
        <tissue evidence="1">Leaf</tissue>
    </source>
</reference>
<name>A0AA38SGA4_9ASTR</name>
<protein>
    <submittedName>
        <fullName evidence="1">Uncharacterized protein</fullName>
    </submittedName>
</protein>
<proteinExistence type="predicted"/>
<dbReference type="AlphaFoldDB" id="A0AA38SGA4"/>